<proteinExistence type="predicted"/>
<dbReference type="EMBL" id="VSRR010047692">
    <property type="protein sequence ID" value="MPC78143.1"/>
    <property type="molecule type" value="Genomic_DNA"/>
</dbReference>
<dbReference type="Proteomes" id="UP000324222">
    <property type="component" value="Unassembled WGS sequence"/>
</dbReference>
<protein>
    <submittedName>
        <fullName evidence="1">Uncharacterized protein</fullName>
    </submittedName>
</protein>
<name>A0A5B7I772_PORTR</name>
<dbReference type="AlphaFoldDB" id="A0A5B7I772"/>
<evidence type="ECO:0000313" key="1">
    <source>
        <dbReference type="EMBL" id="MPC78143.1"/>
    </source>
</evidence>
<sequence>MERPGYHCLHITASPTSSLLHTTICFLSPSSTACLYTTGSATGASCYWHKIVSHGCLVLCWVVWGVAKTDVSRVVVMRRGITGSTERQHSPARRPQYNP</sequence>
<dbReference type="PROSITE" id="PS51257">
    <property type="entry name" value="PROKAR_LIPOPROTEIN"/>
    <property type="match status" value="1"/>
</dbReference>
<organism evidence="1 2">
    <name type="scientific">Portunus trituberculatus</name>
    <name type="common">Swimming crab</name>
    <name type="synonym">Neptunus trituberculatus</name>
    <dbReference type="NCBI Taxonomy" id="210409"/>
    <lineage>
        <taxon>Eukaryota</taxon>
        <taxon>Metazoa</taxon>
        <taxon>Ecdysozoa</taxon>
        <taxon>Arthropoda</taxon>
        <taxon>Crustacea</taxon>
        <taxon>Multicrustacea</taxon>
        <taxon>Malacostraca</taxon>
        <taxon>Eumalacostraca</taxon>
        <taxon>Eucarida</taxon>
        <taxon>Decapoda</taxon>
        <taxon>Pleocyemata</taxon>
        <taxon>Brachyura</taxon>
        <taxon>Eubrachyura</taxon>
        <taxon>Portunoidea</taxon>
        <taxon>Portunidae</taxon>
        <taxon>Portuninae</taxon>
        <taxon>Portunus</taxon>
    </lineage>
</organism>
<comment type="caution">
    <text evidence="1">The sequence shown here is derived from an EMBL/GenBank/DDBJ whole genome shotgun (WGS) entry which is preliminary data.</text>
</comment>
<keyword evidence="2" id="KW-1185">Reference proteome</keyword>
<reference evidence="1 2" key="1">
    <citation type="submission" date="2019-05" db="EMBL/GenBank/DDBJ databases">
        <title>Another draft genome of Portunus trituberculatus and its Hox gene families provides insights of decapod evolution.</title>
        <authorList>
            <person name="Jeong J.-H."/>
            <person name="Song I."/>
            <person name="Kim S."/>
            <person name="Choi T."/>
            <person name="Kim D."/>
            <person name="Ryu S."/>
            <person name="Kim W."/>
        </authorList>
    </citation>
    <scope>NUCLEOTIDE SEQUENCE [LARGE SCALE GENOMIC DNA]</scope>
    <source>
        <tissue evidence="1">Muscle</tissue>
    </source>
</reference>
<gene>
    <name evidence="1" type="ORF">E2C01_072624</name>
</gene>
<accession>A0A5B7I772</accession>
<evidence type="ECO:0000313" key="2">
    <source>
        <dbReference type="Proteomes" id="UP000324222"/>
    </source>
</evidence>